<evidence type="ECO:0000256" key="2">
    <source>
        <dbReference type="ARBA" id="ARBA00023163"/>
    </source>
</evidence>
<dbReference type="Gene3D" id="1.10.10.60">
    <property type="entry name" value="Homeodomain-like"/>
    <property type="match status" value="1"/>
</dbReference>
<gene>
    <name evidence="4" type="ORF">GC101_10660</name>
</gene>
<evidence type="ECO:0000313" key="5">
    <source>
        <dbReference type="Proteomes" id="UP000596857"/>
    </source>
</evidence>
<evidence type="ECO:0000313" key="4">
    <source>
        <dbReference type="EMBL" id="NOU79341.1"/>
    </source>
</evidence>
<dbReference type="PANTHER" id="PTHR47893:SF1">
    <property type="entry name" value="REGULATORY PROTEIN PCHR"/>
    <property type="match status" value="1"/>
</dbReference>
<name>A0ABX1YGR4_9BACL</name>
<accession>A0ABX1YGR4</accession>
<dbReference type="EMBL" id="WHOB01000027">
    <property type="protein sequence ID" value="NOU79341.1"/>
    <property type="molecule type" value="Genomic_DNA"/>
</dbReference>
<feature type="domain" description="HTH araC/xylS-type" evidence="3">
    <location>
        <begin position="247"/>
        <end position="345"/>
    </location>
</feature>
<dbReference type="Pfam" id="PF12833">
    <property type="entry name" value="HTH_18"/>
    <property type="match status" value="1"/>
</dbReference>
<dbReference type="SUPFAM" id="SSF46689">
    <property type="entry name" value="Homeodomain-like"/>
    <property type="match status" value="1"/>
</dbReference>
<reference evidence="4 5" key="1">
    <citation type="submission" date="2019-10" db="EMBL/GenBank/DDBJ databases">
        <title>Description of Paenibacillus terricola sp. nov.</title>
        <authorList>
            <person name="Carlier A."/>
            <person name="Qi S."/>
        </authorList>
    </citation>
    <scope>NUCLEOTIDE SEQUENCE [LARGE SCALE GENOMIC DNA]</scope>
    <source>
        <strain evidence="4 5">LMG 31459</strain>
    </source>
</reference>
<protein>
    <submittedName>
        <fullName evidence="4">Helix-turn-helix domain-containing protein</fullName>
    </submittedName>
</protein>
<evidence type="ECO:0000259" key="3">
    <source>
        <dbReference type="PROSITE" id="PS01124"/>
    </source>
</evidence>
<dbReference type="InterPro" id="IPR009057">
    <property type="entry name" value="Homeodomain-like_sf"/>
</dbReference>
<evidence type="ECO:0000256" key="1">
    <source>
        <dbReference type="ARBA" id="ARBA00023015"/>
    </source>
</evidence>
<dbReference type="PANTHER" id="PTHR47893">
    <property type="entry name" value="REGULATORY PROTEIN PCHR"/>
    <property type="match status" value="1"/>
</dbReference>
<dbReference type="SMART" id="SM00342">
    <property type="entry name" value="HTH_ARAC"/>
    <property type="match status" value="1"/>
</dbReference>
<sequence length="346" mass="39290">MRMIINQLNDALHSYIDRYERGEGGMKAGEAEWYDIESLQPRHHALAEGLNGLYRPQPAKSRLQIPEQFGQGYWERIGVSPAIEITVCEMCFGENVEMRSSEPEGSMKWSYCLGAPIEWQVRRSNRDYRLNHGELSVFGHQPADCVGMYQAGLPYYGITVKADPDLFEPVRKLSSQAGRQEPFLTHTATPQMKQIFEEMLRCSFEDSLKRIYLEGKVMELTAVYMHEALDKPALSTALSRTDVDSLLRAKEILDHDLLAAPGIQELSMRVCLNEYKLKKGFKQLFGMPVHAYIIDSRLKAAYRLLETGSSTVTAAALMTGFSNPSFFAEKFRQKYGSVPSRYFGRA</sequence>
<keyword evidence="1" id="KW-0805">Transcription regulation</keyword>
<dbReference type="PROSITE" id="PS01124">
    <property type="entry name" value="HTH_ARAC_FAMILY_2"/>
    <property type="match status" value="1"/>
</dbReference>
<dbReference type="InterPro" id="IPR053142">
    <property type="entry name" value="PchR_regulatory_protein"/>
</dbReference>
<proteinExistence type="predicted"/>
<comment type="caution">
    <text evidence="4">The sequence shown here is derived from an EMBL/GenBank/DDBJ whole genome shotgun (WGS) entry which is preliminary data.</text>
</comment>
<keyword evidence="5" id="KW-1185">Reference proteome</keyword>
<dbReference type="InterPro" id="IPR018060">
    <property type="entry name" value="HTH_AraC"/>
</dbReference>
<organism evidence="4 5">
    <name type="scientific">Paenibacillus phytohabitans</name>
    <dbReference type="NCBI Taxonomy" id="2654978"/>
    <lineage>
        <taxon>Bacteria</taxon>
        <taxon>Bacillati</taxon>
        <taxon>Bacillota</taxon>
        <taxon>Bacilli</taxon>
        <taxon>Bacillales</taxon>
        <taxon>Paenibacillaceae</taxon>
        <taxon>Paenibacillus</taxon>
    </lineage>
</organism>
<keyword evidence="2" id="KW-0804">Transcription</keyword>
<dbReference type="Proteomes" id="UP000596857">
    <property type="component" value="Unassembled WGS sequence"/>
</dbReference>